<dbReference type="RefSeq" id="WP_149576443.1">
    <property type="nucleotide sequence ID" value="NZ_JAKOAT010000003.1"/>
</dbReference>
<dbReference type="SUPFAM" id="SSF55331">
    <property type="entry name" value="Tautomerase/MIF"/>
    <property type="match status" value="1"/>
</dbReference>
<sequence length="152" mass="17222">MPMIDLSLPKGALPADKLEAMMHRAVKTLMWWEKIPDTPEARNIAWAFVNELEPHHVFIGGMPPGRPRYRFRVHTIEGLMDDRAKQGVMRDLTRLVLETEGVPNDPDNAGRVWCILREYPRANWGIAGYPFPPSGYLSSVGQIAVSPEDFVK</sequence>
<reference evidence="1 2" key="1">
    <citation type="submission" date="2024-02" db="EMBL/GenBank/DDBJ databases">
        <title>Expansion and revision of Xanthobacter and proposal of Roseixanthobacter gen. nov.</title>
        <authorList>
            <person name="Soltysiak M.P.M."/>
            <person name="Jalihal A."/>
            <person name="Ory A."/>
            <person name="Chrisophersen C."/>
            <person name="Lee A.D."/>
            <person name="Boulton J."/>
            <person name="Springer M."/>
        </authorList>
    </citation>
    <scope>NUCLEOTIDE SEQUENCE [LARGE SCALE GENOMIC DNA]</scope>
    <source>
        <strain evidence="1 2">23A</strain>
    </source>
</reference>
<proteinExistence type="predicted"/>
<comment type="caution">
    <text evidence="1">The sequence shown here is derived from an EMBL/GenBank/DDBJ whole genome shotgun (WGS) entry which is preliminary data.</text>
</comment>
<dbReference type="InterPro" id="IPR014347">
    <property type="entry name" value="Tautomerase/MIF_sf"/>
</dbReference>
<dbReference type="EMBL" id="JBAFVH010000006">
    <property type="protein sequence ID" value="MFG1372781.1"/>
    <property type="molecule type" value="Genomic_DNA"/>
</dbReference>
<dbReference type="Proteomes" id="UP001604002">
    <property type="component" value="Unassembled WGS sequence"/>
</dbReference>
<keyword evidence="2" id="KW-1185">Reference proteome</keyword>
<gene>
    <name evidence="1" type="ORF">V5F32_11450</name>
</gene>
<accession>A0ABW6ZYA3</accession>
<dbReference type="Gene3D" id="3.30.429.10">
    <property type="entry name" value="Macrophage Migration Inhibitory Factor"/>
    <property type="match status" value="1"/>
</dbReference>
<evidence type="ECO:0008006" key="3">
    <source>
        <dbReference type="Google" id="ProtNLM"/>
    </source>
</evidence>
<protein>
    <recommendedName>
        <fullName evidence="3">4-oxalocrotonate tautomerase</fullName>
    </recommendedName>
</protein>
<evidence type="ECO:0000313" key="2">
    <source>
        <dbReference type="Proteomes" id="UP001604002"/>
    </source>
</evidence>
<name>A0ABW6ZYA3_9HYPH</name>
<organism evidence="1 2">
    <name type="scientific">Xanthobacter oligotrophicus</name>
    <dbReference type="NCBI Taxonomy" id="2607286"/>
    <lineage>
        <taxon>Bacteria</taxon>
        <taxon>Pseudomonadati</taxon>
        <taxon>Pseudomonadota</taxon>
        <taxon>Alphaproteobacteria</taxon>
        <taxon>Hyphomicrobiales</taxon>
        <taxon>Xanthobacteraceae</taxon>
        <taxon>Xanthobacter</taxon>
    </lineage>
</organism>
<evidence type="ECO:0000313" key="1">
    <source>
        <dbReference type="EMBL" id="MFG1372781.1"/>
    </source>
</evidence>